<sequence>MTNTQEILQAYKACEAVTNEMLEKSLGTLDKSKWWYHQYKEDSEGVVLPDSPDDILYNGMRVNAQPIVRIFFDGEEWVAAEINNDLIYVDDLDLPTKCALIDHINYGAFATTKP</sequence>
<protein>
    <submittedName>
        <fullName evidence="1">Uncharacterized protein</fullName>
    </submittedName>
</protein>
<gene>
    <name evidence="1" type="ORF">EQG79_13425</name>
</gene>
<evidence type="ECO:0000313" key="2">
    <source>
        <dbReference type="Proteomes" id="UP000290407"/>
    </source>
</evidence>
<dbReference type="AlphaFoldDB" id="A0A4V1RWA6"/>
<dbReference type="Proteomes" id="UP000290407">
    <property type="component" value="Unassembled WGS sequence"/>
</dbReference>
<organism evidence="1 2">
    <name type="scientific">Spirosoma sordidisoli</name>
    <dbReference type="NCBI Taxonomy" id="2502893"/>
    <lineage>
        <taxon>Bacteria</taxon>
        <taxon>Pseudomonadati</taxon>
        <taxon>Bacteroidota</taxon>
        <taxon>Cytophagia</taxon>
        <taxon>Cytophagales</taxon>
        <taxon>Cytophagaceae</taxon>
        <taxon>Spirosoma</taxon>
    </lineage>
</organism>
<keyword evidence="2" id="KW-1185">Reference proteome</keyword>
<dbReference type="EMBL" id="SBLB01000003">
    <property type="protein sequence ID" value="RYC69598.1"/>
    <property type="molecule type" value="Genomic_DNA"/>
</dbReference>
<dbReference type="RefSeq" id="WP_129601789.1">
    <property type="nucleotide sequence ID" value="NZ_SBLB01000003.1"/>
</dbReference>
<evidence type="ECO:0000313" key="1">
    <source>
        <dbReference type="EMBL" id="RYC69598.1"/>
    </source>
</evidence>
<name>A0A4V1RWA6_9BACT</name>
<proteinExistence type="predicted"/>
<reference evidence="1 2" key="1">
    <citation type="submission" date="2019-01" db="EMBL/GenBank/DDBJ databases">
        <title>Spirosoma flava sp. nov., a propanil-degrading bacterium isolated from herbicide-contaminated soil.</title>
        <authorList>
            <person name="Zhang L."/>
            <person name="Jiang J.-D."/>
        </authorList>
    </citation>
    <scope>NUCLEOTIDE SEQUENCE [LARGE SCALE GENOMIC DNA]</scope>
    <source>
        <strain evidence="1 2">TY50</strain>
    </source>
</reference>
<comment type="caution">
    <text evidence="1">The sequence shown here is derived from an EMBL/GenBank/DDBJ whole genome shotgun (WGS) entry which is preliminary data.</text>
</comment>
<accession>A0A4V1RWA6</accession>